<dbReference type="SUPFAM" id="SSF53474">
    <property type="entry name" value="alpha/beta-Hydrolases"/>
    <property type="match status" value="1"/>
</dbReference>
<proteinExistence type="predicted"/>
<organism evidence="4 5">
    <name type="scientific">Streptomyces rubiginosohelvolus</name>
    <dbReference type="NCBI Taxonomy" id="67362"/>
    <lineage>
        <taxon>Bacteria</taxon>
        <taxon>Bacillati</taxon>
        <taxon>Actinomycetota</taxon>
        <taxon>Actinomycetes</taxon>
        <taxon>Kitasatosporales</taxon>
        <taxon>Streptomycetaceae</taxon>
        <taxon>Streptomyces</taxon>
    </lineage>
</organism>
<comment type="caution">
    <text evidence="4">The sequence shown here is derived from an EMBL/GenBank/DDBJ whole genome shotgun (WGS) entry which is preliminary data.</text>
</comment>
<keyword evidence="2" id="KW-0442">Lipid degradation</keyword>
<evidence type="ECO:0000313" key="4">
    <source>
        <dbReference type="EMBL" id="MFD4821659.1"/>
    </source>
</evidence>
<sequence>MPTSPATALTGPAPTATVSVKPLALSAPGRGEDLHVRITAPTTGTNLPVVLFAHGFGSDLDGYAPLVDHWASGGFVVIQATHLDSQRIALSTHDPRRPRIWRHRVQDMRHILDELAALEAGVPGLKGRVDHSRIVAAGHSFGGQTAGILVGLRVTDPQTGAAEDLSDSRIMAAVQLATAGKGGDELTPFAYENLPWLRDQDFSQITAPCLVVAGDKDDLPLSTRGPAWTTDPYTLAHGDKSLLTVHGGEHFLGGISGYRSAETTDENPDRVTLVQQVTLAYLRHITGTDHTDWNNARTVLADGHPLGHLACK</sequence>
<dbReference type="PANTHER" id="PTHR10272:SF0">
    <property type="entry name" value="PLATELET-ACTIVATING FACTOR ACETYLHYDROLASE"/>
    <property type="match status" value="1"/>
</dbReference>
<evidence type="ECO:0000313" key="5">
    <source>
        <dbReference type="Proteomes" id="UP001598352"/>
    </source>
</evidence>
<dbReference type="Gene3D" id="3.40.50.1820">
    <property type="entry name" value="alpha/beta hydrolase"/>
    <property type="match status" value="1"/>
</dbReference>
<name>A0ABW6ETL7_9ACTN</name>
<dbReference type="InterPro" id="IPR029058">
    <property type="entry name" value="AB_hydrolase_fold"/>
</dbReference>
<reference evidence="4 5" key="1">
    <citation type="submission" date="2024-09" db="EMBL/GenBank/DDBJ databases">
        <title>The Natural Products Discovery Center: Release of the First 8490 Sequenced Strains for Exploring Actinobacteria Biosynthetic Diversity.</title>
        <authorList>
            <person name="Kalkreuter E."/>
            <person name="Kautsar S.A."/>
            <person name="Yang D."/>
            <person name="Bader C.D."/>
            <person name="Teijaro C.N."/>
            <person name="Fluegel L."/>
            <person name="Davis C.M."/>
            <person name="Simpson J.R."/>
            <person name="Lauterbach L."/>
            <person name="Steele A.D."/>
            <person name="Gui C."/>
            <person name="Meng S."/>
            <person name="Li G."/>
            <person name="Viehrig K."/>
            <person name="Ye F."/>
            <person name="Su P."/>
            <person name="Kiefer A.F."/>
            <person name="Nichols A."/>
            <person name="Cepeda A.J."/>
            <person name="Yan W."/>
            <person name="Fan B."/>
            <person name="Jiang Y."/>
            <person name="Adhikari A."/>
            <person name="Zheng C.-J."/>
            <person name="Schuster L."/>
            <person name="Cowan T.M."/>
            <person name="Smanski M.J."/>
            <person name="Chevrette M.G."/>
            <person name="De Carvalho L.P.S."/>
            <person name="Shen B."/>
        </authorList>
    </citation>
    <scope>NUCLEOTIDE SEQUENCE [LARGE SCALE GENOMIC DNA]</scope>
    <source>
        <strain evidence="4 5">NPDC058428</strain>
    </source>
</reference>
<accession>A0ABW6ETL7</accession>
<dbReference type="InterPro" id="IPR017395">
    <property type="entry name" value="Chlorophyllase-like"/>
</dbReference>
<evidence type="ECO:0000256" key="2">
    <source>
        <dbReference type="ARBA" id="ARBA00022963"/>
    </source>
</evidence>
<keyword evidence="5" id="KW-1185">Reference proteome</keyword>
<dbReference type="RefSeq" id="WP_382770079.1">
    <property type="nucleotide sequence ID" value="NZ_JBHXKZ010000002.1"/>
</dbReference>
<keyword evidence="1 4" id="KW-0378">Hydrolase</keyword>
<dbReference type="GO" id="GO:0016787">
    <property type="term" value="F:hydrolase activity"/>
    <property type="evidence" value="ECO:0007669"/>
    <property type="project" value="UniProtKB-KW"/>
</dbReference>
<gene>
    <name evidence="4" type="ORF">ACFWOQ_03700</name>
</gene>
<dbReference type="Pfam" id="PF07224">
    <property type="entry name" value="Chlorophyllase"/>
    <property type="match status" value="1"/>
</dbReference>
<evidence type="ECO:0000256" key="3">
    <source>
        <dbReference type="ARBA" id="ARBA00023098"/>
    </source>
</evidence>
<dbReference type="Proteomes" id="UP001598352">
    <property type="component" value="Unassembled WGS sequence"/>
</dbReference>
<protein>
    <submittedName>
        <fullName evidence="4">Alpha/beta hydrolase family protein</fullName>
    </submittedName>
</protein>
<dbReference type="EMBL" id="JBHXKZ010000002">
    <property type="protein sequence ID" value="MFD4821659.1"/>
    <property type="molecule type" value="Genomic_DNA"/>
</dbReference>
<evidence type="ECO:0000256" key="1">
    <source>
        <dbReference type="ARBA" id="ARBA00022801"/>
    </source>
</evidence>
<dbReference type="PANTHER" id="PTHR10272">
    <property type="entry name" value="PLATELET-ACTIVATING FACTOR ACETYLHYDROLASE"/>
    <property type="match status" value="1"/>
</dbReference>
<keyword evidence="3" id="KW-0443">Lipid metabolism</keyword>